<evidence type="ECO:0000313" key="1">
    <source>
        <dbReference type="EMBL" id="KIO74408.1"/>
    </source>
</evidence>
<gene>
    <name evidence="1" type="ORF">B4167_1360</name>
</gene>
<comment type="caution">
    <text evidence="1">The sequence shown here is derived from an EMBL/GenBank/DDBJ whole genome shotgun (WGS) entry which is preliminary data.</text>
</comment>
<evidence type="ECO:0000313" key="2">
    <source>
        <dbReference type="Proteomes" id="UP000032076"/>
    </source>
</evidence>
<proteinExistence type="predicted"/>
<name>A0ABD4ABS2_9BACI</name>
<protein>
    <submittedName>
        <fullName evidence="1">Uncharacterized protein</fullName>
    </submittedName>
</protein>
<dbReference type="AlphaFoldDB" id="A0ABD4ABS2"/>
<dbReference type="EMBL" id="JXLU01000002">
    <property type="protein sequence ID" value="KIO74408.1"/>
    <property type="molecule type" value="Genomic_DNA"/>
</dbReference>
<dbReference type="Proteomes" id="UP000032076">
    <property type="component" value="Unassembled WGS sequence"/>
</dbReference>
<reference evidence="1 2" key="1">
    <citation type="submission" date="2015-01" db="EMBL/GenBank/DDBJ databases">
        <title>Draft Genome Sequences of Four Bacillus thermoamylovorans Strains, Isolated From Food Products.</title>
        <authorList>
            <person name="Krawcyk A.O."/>
            <person name="Berendsen E.M."/>
            <person name="Eijlander R.T."/>
            <person name="de Jong A."/>
            <person name="Wells-Bennik M."/>
            <person name="Kuipers O.P."/>
        </authorList>
    </citation>
    <scope>NUCLEOTIDE SEQUENCE [LARGE SCALE GENOMIC DNA]</scope>
    <source>
        <strain evidence="1 2">B4167</strain>
    </source>
</reference>
<sequence>MHIPFNGKIVERYFFTEKTNMTDNTHEKDLSSWEPMFICIILAL</sequence>
<organism evidence="1 2">
    <name type="scientific">Caldibacillus thermoamylovorans</name>
    <dbReference type="NCBI Taxonomy" id="35841"/>
    <lineage>
        <taxon>Bacteria</taxon>
        <taxon>Bacillati</taxon>
        <taxon>Bacillota</taxon>
        <taxon>Bacilli</taxon>
        <taxon>Bacillales</taxon>
        <taxon>Bacillaceae</taxon>
        <taxon>Caldibacillus</taxon>
    </lineage>
</organism>
<accession>A0ABD4ABS2</accession>